<comment type="caution">
    <text evidence="8">The sequence shown here is derived from an EMBL/GenBank/DDBJ whole genome shotgun (WGS) entry which is preliminary data.</text>
</comment>
<name>A0AAE3YHN3_9MICC</name>
<evidence type="ECO:0000256" key="2">
    <source>
        <dbReference type="ARBA" id="ARBA00022475"/>
    </source>
</evidence>
<sequence length="154" mass="15719">MNGTRAAEDPGLVLLLLGSLLDTGCSVPAALRHLAPHCAEATHSQLTSVGKALELGLTWDEAWDCLDGEDPTPACVLIRGCLASVVDSGVPAAAVIRRTAAWHRGAWAAQAQRQAAEAGVALLVPLALCGLPAFLLVGVGLFALALARQTGLGP</sequence>
<evidence type="ECO:0000313" key="9">
    <source>
        <dbReference type="Proteomes" id="UP001247307"/>
    </source>
</evidence>
<keyword evidence="2" id="KW-1003">Cell membrane</keyword>
<evidence type="ECO:0000313" key="8">
    <source>
        <dbReference type="EMBL" id="MDR6892354.1"/>
    </source>
</evidence>
<evidence type="ECO:0000259" key="7">
    <source>
        <dbReference type="Pfam" id="PF00482"/>
    </source>
</evidence>
<dbReference type="AlphaFoldDB" id="A0AAE3YHN3"/>
<dbReference type="PANTHER" id="PTHR35007">
    <property type="entry name" value="INTEGRAL MEMBRANE PROTEIN-RELATED"/>
    <property type="match status" value="1"/>
</dbReference>
<dbReference type="InterPro" id="IPR018076">
    <property type="entry name" value="T2SS_GspF_dom"/>
</dbReference>
<dbReference type="EMBL" id="JAVDUI010000001">
    <property type="protein sequence ID" value="MDR6892354.1"/>
    <property type="molecule type" value="Genomic_DNA"/>
</dbReference>
<proteinExistence type="predicted"/>
<accession>A0AAE3YHN3</accession>
<reference evidence="8" key="1">
    <citation type="submission" date="2023-07" db="EMBL/GenBank/DDBJ databases">
        <title>Sequencing the genomes of 1000 actinobacteria strains.</title>
        <authorList>
            <person name="Klenk H.-P."/>
        </authorList>
    </citation>
    <scope>NUCLEOTIDE SEQUENCE</scope>
    <source>
        <strain evidence="8">DSM 13988</strain>
    </source>
</reference>
<keyword evidence="9" id="KW-1185">Reference proteome</keyword>
<keyword evidence="3 6" id="KW-0812">Transmembrane</keyword>
<dbReference type="RefSeq" id="WP_309851232.1">
    <property type="nucleotide sequence ID" value="NZ_BAAAIU010000003.1"/>
</dbReference>
<keyword evidence="5 6" id="KW-0472">Membrane</keyword>
<dbReference type="GO" id="GO:0005886">
    <property type="term" value="C:plasma membrane"/>
    <property type="evidence" value="ECO:0007669"/>
    <property type="project" value="UniProtKB-SubCell"/>
</dbReference>
<keyword evidence="4 6" id="KW-1133">Transmembrane helix</keyword>
<feature type="domain" description="Type II secretion system protein GspF" evidence="7">
    <location>
        <begin position="15"/>
        <end position="139"/>
    </location>
</feature>
<dbReference type="Pfam" id="PF00482">
    <property type="entry name" value="T2SSF"/>
    <property type="match status" value="1"/>
</dbReference>
<evidence type="ECO:0000256" key="6">
    <source>
        <dbReference type="SAM" id="Phobius"/>
    </source>
</evidence>
<feature type="transmembrane region" description="Helical" evidence="6">
    <location>
        <begin position="122"/>
        <end position="147"/>
    </location>
</feature>
<evidence type="ECO:0000256" key="1">
    <source>
        <dbReference type="ARBA" id="ARBA00004651"/>
    </source>
</evidence>
<evidence type="ECO:0000256" key="5">
    <source>
        <dbReference type="ARBA" id="ARBA00023136"/>
    </source>
</evidence>
<comment type="subcellular location">
    <subcellularLocation>
        <location evidence="1">Cell membrane</location>
        <topology evidence="1">Multi-pass membrane protein</topology>
    </subcellularLocation>
</comment>
<evidence type="ECO:0000256" key="4">
    <source>
        <dbReference type="ARBA" id="ARBA00022989"/>
    </source>
</evidence>
<dbReference type="Proteomes" id="UP001247307">
    <property type="component" value="Unassembled WGS sequence"/>
</dbReference>
<evidence type="ECO:0000256" key="3">
    <source>
        <dbReference type="ARBA" id="ARBA00022692"/>
    </source>
</evidence>
<protein>
    <submittedName>
        <fullName evidence="8">Flp pilus assembly protein TadB</fullName>
    </submittedName>
</protein>
<dbReference type="PANTHER" id="PTHR35007:SF3">
    <property type="entry name" value="POSSIBLE CONSERVED ALANINE RICH MEMBRANE PROTEIN"/>
    <property type="match status" value="1"/>
</dbReference>
<gene>
    <name evidence="8" type="ORF">J2S35_001294</name>
</gene>
<organism evidence="8 9">
    <name type="scientific">Falsarthrobacter nasiphocae</name>
    <dbReference type="NCBI Taxonomy" id="189863"/>
    <lineage>
        <taxon>Bacteria</taxon>
        <taxon>Bacillati</taxon>
        <taxon>Actinomycetota</taxon>
        <taxon>Actinomycetes</taxon>
        <taxon>Micrococcales</taxon>
        <taxon>Micrococcaceae</taxon>
        <taxon>Falsarthrobacter</taxon>
    </lineage>
</organism>